<feature type="region of interest" description="Disordered" evidence="1">
    <location>
        <begin position="173"/>
        <end position="203"/>
    </location>
</feature>
<feature type="compositionally biased region" description="Polar residues" evidence="1">
    <location>
        <begin position="417"/>
        <end position="428"/>
    </location>
</feature>
<feature type="compositionally biased region" description="Pro residues" evidence="1">
    <location>
        <begin position="179"/>
        <end position="188"/>
    </location>
</feature>
<feature type="compositionally biased region" description="Pro residues" evidence="1">
    <location>
        <begin position="63"/>
        <end position="72"/>
    </location>
</feature>
<sequence length="596" mass="65569">MATQSHGQGQTNSPRSQKIGIYTGIIISALLLCILTFYLGIRRRRTGRWCPPIFGNQSSAPSSPRPRTPCTPPSLQIERSLLSNSQLRIPERAVPSPVRRDADFHNVEEGVEEQDEGASRRVFQIPSPSASSSGGNLTALPPEAGVQRHRVMPGPLSPSPQLSDDAVQQNRALTSPSPLSIPPPPPPEVAVQQNRAMGSQSSLHIPQPPDFAVQQQRTVAHPLSRYVPQPPQVAVQQNRVMARRSSPSLPQPPEVEVQQHRAMAPPLPLPAPKPLEAALQQHRAMQNPSFPSIPPPQHPFRRAMPPAFALPQPNIPFAPFPSAYNPNSMYPAPDGNPLQHHRSYPALRFPPGAPDASYPLYFPANFFPDQELSTQARSNLPCPARESFEVPAGSIHSGYDIGGARSAPASSRLSLANDNASDTYSSRTPRQRTRGMYDDDPEGPRTTSSSRSRSLRPVNDNASETYSSRGRQREELYEAETEEPRRTSIYQIGPLNFESEGGHVDSSSRSSRHEDQFLKKPKHVRIQSPVQEMASTDSFSRSARAEIRDSISAERAAKDSNQPELLDWEGVDWVKRVYRGSGGGLRESWASGRGEE</sequence>
<dbReference type="EMBL" id="MU006575">
    <property type="protein sequence ID" value="KAF2746836.1"/>
    <property type="molecule type" value="Genomic_DNA"/>
</dbReference>
<evidence type="ECO:0000256" key="2">
    <source>
        <dbReference type="SAM" id="Phobius"/>
    </source>
</evidence>
<evidence type="ECO:0000313" key="4">
    <source>
        <dbReference type="Proteomes" id="UP000799440"/>
    </source>
</evidence>
<evidence type="ECO:0000256" key="1">
    <source>
        <dbReference type="SAM" id="MobiDB-lite"/>
    </source>
</evidence>
<keyword evidence="4" id="KW-1185">Reference proteome</keyword>
<feature type="region of interest" description="Disordered" evidence="1">
    <location>
        <begin position="414"/>
        <end position="546"/>
    </location>
</feature>
<feature type="compositionally biased region" description="Polar residues" evidence="1">
    <location>
        <begin position="191"/>
        <end position="203"/>
    </location>
</feature>
<dbReference type="AlphaFoldDB" id="A0A6A6VAB5"/>
<proteinExistence type="predicted"/>
<feature type="region of interest" description="Disordered" evidence="1">
    <location>
        <begin position="55"/>
        <end position="74"/>
    </location>
</feature>
<accession>A0A6A6VAB5</accession>
<protein>
    <submittedName>
        <fullName evidence="3">Uncharacterized protein</fullName>
    </submittedName>
</protein>
<name>A0A6A6VAB5_9PLEO</name>
<feature type="compositionally biased region" description="Polar residues" evidence="1">
    <location>
        <begin position="528"/>
        <end position="541"/>
    </location>
</feature>
<feature type="compositionally biased region" description="Polar residues" evidence="1">
    <location>
        <begin position="126"/>
        <end position="136"/>
    </location>
</feature>
<feature type="compositionally biased region" description="Polar residues" evidence="1">
    <location>
        <begin position="460"/>
        <end position="469"/>
    </location>
</feature>
<feature type="transmembrane region" description="Helical" evidence="2">
    <location>
        <begin position="19"/>
        <end position="39"/>
    </location>
</feature>
<reference evidence="3" key="1">
    <citation type="journal article" date="2020" name="Stud. Mycol.">
        <title>101 Dothideomycetes genomes: a test case for predicting lifestyles and emergence of pathogens.</title>
        <authorList>
            <person name="Haridas S."/>
            <person name="Albert R."/>
            <person name="Binder M."/>
            <person name="Bloem J."/>
            <person name="Labutti K."/>
            <person name="Salamov A."/>
            <person name="Andreopoulos B."/>
            <person name="Baker S."/>
            <person name="Barry K."/>
            <person name="Bills G."/>
            <person name="Bluhm B."/>
            <person name="Cannon C."/>
            <person name="Castanera R."/>
            <person name="Culley D."/>
            <person name="Daum C."/>
            <person name="Ezra D."/>
            <person name="Gonzalez J."/>
            <person name="Henrissat B."/>
            <person name="Kuo A."/>
            <person name="Liang C."/>
            <person name="Lipzen A."/>
            <person name="Lutzoni F."/>
            <person name="Magnuson J."/>
            <person name="Mondo S."/>
            <person name="Nolan M."/>
            <person name="Ohm R."/>
            <person name="Pangilinan J."/>
            <person name="Park H.-J."/>
            <person name="Ramirez L."/>
            <person name="Alfaro M."/>
            <person name="Sun H."/>
            <person name="Tritt A."/>
            <person name="Yoshinaga Y."/>
            <person name="Zwiers L.-H."/>
            <person name="Turgeon B."/>
            <person name="Goodwin S."/>
            <person name="Spatafora J."/>
            <person name="Crous P."/>
            <person name="Grigoriev I."/>
        </authorList>
    </citation>
    <scope>NUCLEOTIDE SEQUENCE</scope>
    <source>
        <strain evidence="3">CBS 119925</strain>
    </source>
</reference>
<feature type="region of interest" description="Disordered" evidence="1">
    <location>
        <begin position="108"/>
        <end position="141"/>
    </location>
</feature>
<keyword evidence="2" id="KW-1133">Transmembrane helix</keyword>
<gene>
    <name evidence="3" type="ORF">M011DRAFT_67832</name>
</gene>
<feature type="compositionally biased region" description="Basic and acidic residues" evidence="1">
    <location>
        <begin position="471"/>
        <end position="486"/>
    </location>
</feature>
<dbReference type="Proteomes" id="UP000799440">
    <property type="component" value="Unassembled WGS sequence"/>
</dbReference>
<keyword evidence="2" id="KW-0472">Membrane</keyword>
<evidence type="ECO:0000313" key="3">
    <source>
        <dbReference type="EMBL" id="KAF2746836.1"/>
    </source>
</evidence>
<feature type="region of interest" description="Disordered" evidence="1">
    <location>
        <begin position="148"/>
        <end position="167"/>
    </location>
</feature>
<organism evidence="3 4">
    <name type="scientific">Sporormia fimetaria CBS 119925</name>
    <dbReference type="NCBI Taxonomy" id="1340428"/>
    <lineage>
        <taxon>Eukaryota</taxon>
        <taxon>Fungi</taxon>
        <taxon>Dikarya</taxon>
        <taxon>Ascomycota</taxon>
        <taxon>Pezizomycotina</taxon>
        <taxon>Dothideomycetes</taxon>
        <taxon>Pleosporomycetidae</taxon>
        <taxon>Pleosporales</taxon>
        <taxon>Sporormiaceae</taxon>
        <taxon>Sporormia</taxon>
    </lineage>
</organism>
<keyword evidence="2" id="KW-0812">Transmembrane</keyword>